<comment type="caution">
    <text evidence="1">The sequence shown here is derived from an EMBL/GenBank/DDBJ whole genome shotgun (WGS) entry which is preliminary data.</text>
</comment>
<evidence type="ECO:0000313" key="2">
    <source>
        <dbReference type="Proteomes" id="UP001159405"/>
    </source>
</evidence>
<dbReference type="EMBL" id="CALNXK010000014">
    <property type="protein sequence ID" value="CAH3046620.1"/>
    <property type="molecule type" value="Genomic_DNA"/>
</dbReference>
<proteinExistence type="predicted"/>
<accession>A0ABN8NA55</accession>
<reference evidence="1 2" key="1">
    <citation type="submission" date="2022-05" db="EMBL/GenBank/DDBJ databases">
        <authorList>
            <consortium name="Genoscope - CEA"/>
            <person name="William W."/>
        </authorList>
    </citation>
    <scope>NUCLEOTIDE SEQUENCE [LARGE SCALE GENOMIC DNA]</scope>
</reference>
<name>A0ABN8NA55_9CNID</name>
<gene>
    <name evidence="1" type="ORF">PLOB_00008199</name>
</gene>
<evidence type="ECO:0000313" key="1">
    <source>
        <dbReference type="EMBL" id="CAH3046620.1"/>
    </source>
</evidence>
<sequence>MTEDEVKSMLVKDFQKYEKKRMENNAWDVAKEVKERILDAHVLKEYITAFLTMKPEDQFFFDEDNILEFNKAKSDTSREQIPGSGYMNKISTFIESHYNVGELYIDFLKRACSEHSDGRLCDFYESHPWVGPESERIPKPIPDPKNPPHYKSVFCTPVRNDNGSRRDPEDWQPRAHFKRLFNSSSITLNDTDVIKEYATKFAVDERYVPSYLEHLTRLRLKESIRSTQRQIDKSKRDLKTYNEYDWLDMSLEGTLQQLTVKEVEKYLTARGLGKYGKKDCHVLRNNELNSIKEKQLELADSMYYAD</sequence>
<protein>
    <submittedName>
        <fullName evidence="1">Uncharacterized protein</fullName>
    </submittedName>
</protein>
<keyword evidence="2" id="KW-1185">Reference proteome</keyword>
<organism evidence="1 2">
    <name type="scientific">Porites lobata</name>
    <dbReference type="NCBI Taxonomy" id="104759"/>
    <lineage>
        <taxon>Eukaryota</taxon>
        <taxon>Metazoa</taxon>
        <taxon>Cnidaria</taxon>
        <taxon>Anthozoa</taxon>
        <taxon>Hexacorallia</taxon>
        <taxon>Scleractinia</taxon>
        <taxon>Fungiina</taxon>
        <taxon>Poritidae</taxon>
        <taxon>Porites</taxon>
    </lineage>
</organism>
<feature type="non-terminal residue" evidence="1">
    <location>
        <position position="306"/>
    </location>
</feature>
<dbReference type="Proteomes" id="UP001159405">
    <property type="component" value="Unassembled WGS sequence"/>
</dbReference>